<reference evidence="3" key="1">
    <citation type="submission" date="2016-11" db="UniProtKB">
        <authorList>
            <consortium name="WormBaseParasite"/>
        </authorList>
    </citation>
    <scope>IDENTIFICATION</scope>
</reference>
<dbReference type="InterPro" id="IPR012677">
    <property type="entry name" value="Nucleotide-bd_a/b_plait_sf"/>
</dbReference>
<proteinExistence type="predicted"/>
<protein>
    <submittedName>
        <fullName evidence="3">RRM domain-containing protein</fullName>
    </submittedName>
</protein>
<evidence type="ECO:0000313" key="2">
    <source>
        <dbReference type="Proteomes" id="UP000095280"/>
    </source>
</evidence>
<organism evidence="2 3">
    <name type="scientific">Macrostomum lignano</name>
    <dbReference type="NCBI Taxonomy" id="282301"/>
    <lineage>
        <taxon>Eukaryota</taxon>
        <taxon>Metazoa</taxon>
        <taxon>Spiralia</taxon>
        <taxon>Lophotrochozoa</taxon>
        <taxon>Platyhelminthes</taxon>
        <taxon>Rhabditophora</taxon>
        <taxon>Macrostomorpha</taxon>
        <taxon>Macrostomida</taxon>
        <taxon>Macrostomidae</taxon>
        <taxon>Macrostomum</taxon>
    </lineage>
</organism>
<evidence type="ECO:0000313" key="3">
    <source>
        <dbReference type="WBParaSite" id="maker-unitig_25137-snap-gene-0.4-mRNA-1"/>
    </source>
</evidence>
<feature type="compositionally biased region" description="Gly residues" evidence="1">
    <location>
        <begin position="570"/>
        <end position="580"/>
    </location>
</feature>
<feature type="region of interest" description="Disordered" evidence="1">
    <location>
        <begin position="502"/>
        <end position="606"/>
    </location>
</feature>
<feature type="compositionally biased region" description="Polar residues" evidence="1">
    <location>
        <begin position="588"/>
        <end position="606"/>
    </location>
</feature>
<evidence type="ECO:0000256" key="1">
    <source>
        <dbReference type="SAM" id="MobiDB-lite"/>
    </source>
</evidence>
<dbReference type="GO" id="GO:0003676">
    <property type="term" value="F:nucleic acid binding"/>
    <property type="evidence" value="ECO:0007669"/>
    <property type="project" value="InterPro"/>
</dbReference>
<feature type="compositionally biased region" description="Basic residues" evidence="1">
    <location>
        <begin position="555"/>
        <end position="565"/>
    </location>
</feature>
<accession>A0A1I8F9L2</accession>
<keyword evidence="2" id="KW-1185">Reference proteome</keyword>
<dbReference type="AlphaFoldDB" id="A0A1I8F9L2"/>
<dbReference type="SUPFAM" id="SSF54928">
    <property type="entry name" value="RNA-binding domain, RBD"/>
    <property type="match status" value="1"/>
</dbReference>
<feature type="region of interest" description="Disordered" evidence="1">
    <location>
        <begin position="262"/>
        <end position="303"/>
    </location>
</feature>
<dbReference type="Gene3D" id="3.30.70.330">
    <property type="match status" value="1"/>
</dbReference>
<feature type="compositionally biased region" description="Gly residues" evidence="1">
    <location>
        <begin position="436"/>
        <end position="446"/>
    </location>
</feature>
<sequence>SRTTSSSQELSPAQQTPSSQELSHKQTQQQGDAGQQQQGQQQPAEAAEEASTLLSSLQLPEHTQLRAGLLNLTGAQPVPETGSSEKLSAVVTEKHSSGSTSGYCRSYSCLKNAAAGLLKETAAAAQRCPPKLQKALGCLKDFPEDQINSAVKESSARADLSEIKDRSAHLWSRFCESGTRPKGWRPRAARSQRAERGTIKALLERTLFITRSPERPAALRGRHRTGTARAAKHTIRGVPWQAAKGICDEDELSCAALTSSSIRPPDDMNTQRKNPRLSAFCTSTRTLTPPTPRRSWAGAESASLTATSTWTGADPIDDNEEVNLSDVKILYVKNLSSDVTEDQVREAFGSHGPLEKSEAHERLRAWQGLLEVSLADQCPTKSSRSASSSARWSITRIDGAAARPLLAPPRFDGGAAGGFYNSRGRGVAAQRHSRSGGRGGRCGGGGLERRLGRRQTPLGGGGFSGGYLGGARAPPWLVFRRSGAPRYERRCCRRRLSTGASGFGGGGFRGGRGGGGGGLLQSAVQQQQRGAGRRGRALSEDLAGGRRPAVFRGGGGRRFRRGMKRKAQDGGPGGGGGGDSAGERGSSKQQSRAADQDWTSDVTGNW</sequence>
<dbReference type="WBParaSite" id="maker-unitig_25137-snap-gene-0.4-mRNA-1">
    <property type="protein sequence ID" value="maker-unitig_25137-snap-gene-0.4-mRNA-1"/>
    <property type="gene ID" value="maker-unitig_25137-snap-gene-0.4"/>
</dbReference>
<feature type="compositionally biased region" description="Gly residues" evidence="1">
    <location>
        <begin position="502"/>
        <end position="519"/>
    </location>
</feature>
<name>A0A1I8F9L2_9PLAT</name>
<feature type="region of interest" description="Disordered" evidence="1">
    <location>
        <begin position="74"/>
        <end position="100"/>
    </location>
</feature>
<feature type="compositionally biased region" description="Polar residues" evidence="1">
    <location>
        <begin position="1"/>
        <end position="21"/>
    </location>
</feature>
<dbReference type="Proteomes" id="UP000095280">
    <property type="component" value="Unplaced"/>
</dbReference>
<feature type="compositionally biased region" description="Low complexity" evidence="1">
    <location>
        <begin position="26"/>
        <end position="57"/>
    </location>
</feature>
<feature type="region of interest" description="Disordered" evidence="1">
    <location>
        <begin position="1"/>
        <end position="59"/>
    </location>
</feature>
<feature type="compositionally biased region" description="Low complexity" evidence="1">
    <location>
        <begin position="520"/>
        <end position="530"/>
    </location>
</feature>
<dbReference type="InterPro" id="IPR035979">
    <property type="entry name" value="RBD_domain_sf"/>
</dbReference>
<feature type="region of interest" description="Disordered" evidence="1">
    <location>
        <begin position="426"/>
        <end position="465"/>
    </location>
</feature>